<evidence type="ECO:0000313" key="18">
    <source>
        <dbReference type="Proteomes" id="UP000244527"/>
    </source>
</evidence>
<feature type="binding site" evidence="14">
    <location>
        <begin position="233"/>
        <end position="240"/>
    </location>
    <ligand>
        <name>ATP</name>
        <dbReference type="ChEBI" id="CHEBI:30616"/>
    </ligand>
</feature>
<dbReference type="HAMAP" id="MF_01458">
    <property type="entry name" value="FtsH"/>
    <property type="match status" value="1"/>
</dbReference>
<dbReference type="GO" id="GO:0005524">
    <property type="term" value="F:ATP binding"/>
    <property type="evidence" value="ECO:0007669"/>
    <property type="project" value="UniProtKB-UniRule"/>
</dbReference>
<dbReference type="InterPro" id="IPR011546">
    <property type="entry name" value="Pept_M41_FtsH_extracell"/>
</dbReference>
<dbReference type="Gene3D" id="1.20.58.760">
    <property type="entry name" value="Peptidase M41"/>
    <property type="match status" value="1"/>
</dbReference>
<dbReference type="EMBL" id="CP020918">
    <property type="protein sequence ID" value="AWG23355.1"/>
    <property type="molecule type" value="Genomic_DNA"/>
</dbReference>
<evidence type="ECO:0000256" key="12">
    <source>
        <dbReference type="ARBA" id="ARBA00023049"/>
    </source>
</evidence>
<dbReference type="Pfam" id="PF00004">
    <property type="entry name" value="AAA"/>
    <property type="match status" value="1"/>
</dbReference>
<dbReference type="EC" id="3.4.24.-" evidence="14"/>
<sequence>MAKSNNPNPNKFKISSWLVYPAILIIFLLISVATGGSNMQEPAQLTSSKFNVFLEKGQIEKVIVYNKTEAEVFLKPDALKLPEHKKVSKDIFDRPNTKGPQYTFEIGNDQIFQTKLEAAVAEGKLKDFNFLAKSNWSDILISLLPIIILIGVWLFIMRKMSGGGGGGGGQIFNIGKSKAKLFDEKTDVKTTFKDVAGLEGAKEEIQEIVEFLKNPEKYTNLGGKIPKGALLVGPPGTGKTLLAKAVAGEAQVPFFSLSGSDFVEMFVGVGASRVRDLFKQAKEKSPAIIFIDEIDAVGRARGKNNMSGGNDERENTLNQLLTEMDGFGSDSNVIVLAATNRADVLDKALMRAGRFDRQIFVDLPDIRERAEIFKVHLAPLKKVEGLDLDFLAKQTPGFSGADIANVCNEAALIAARYNKTAVDKQDFLDAVDRIVGGLEKKNKIVTPEEKRAIAIHEAGHATVSWMLEHAAPLIKVTIVPRGQSLGAAWYLPEERQIVRPDQMLDEMCATMGGRAAEKVTFNRISTGALSDLEKVTKQARAMVTIYGLNDKIGNVTYYDSTGQSEYSFSKPYSEETAKVIDSEISLLIEGQYQRAITILEENKDKLNELANILIEKEVIFKDDLETIFGKRTFDKNLGEVVS</sequence>
<dbReference type="GO" id="GO:0016887">
    <property type="term" value="F:ATP hydrolysis activity"/>
    <property type="evidence" value="ECO:0007669"/>
    <property type="project" value="UniProtKB-UniRule"/>
</dbReference>
<keyword evidence="11 14" id="KW-1133">Transmembrane helix</keyword>
<dbReference type="InterPro" id="IPR037219">
    <property type="entry name" value="Peptidase_M41-like"/>
</dbReference>
<dbReference type="Gene3D" id="1.10.8.60">
    <property type="match status" value="1"/>
</dbReference>
<dbReference type="Pfam" id="PF06480">
    <property type="entry name" value="FtsH_ext"/>
    <property type="match status" value="1"/>
</dbReference>
<dbReference type="SMART" id="SM00382">
    <property type="entry name" value="AAA"/>
    <property type="match status" value="1"/>
</dbReference>
<dbReference type="InterPro" id="IPR003593">
    <property type="entry name" value="AAA+_ATPase"/>
</dbReference>
<keyword evidence="12 14" id="KW-0482">Metalloprotease</keyword>
<dbReference type="OrthoDB" id="9809379at2"/>
<dbReference type="InterPro" id="IPR041569">
    <property type="entry name" value="AAA_lid_3"/>
</dbReference>
<evidence type="ECO:0000259" key="16">
    <source>
        <dbReference type="SMART" id="SM00382"/>
    </source>
</evidence>
<feature type="binding site" evidence="14">
    <location>
        <position position="456"/>
    </location>
    <ligand>
        <name>Zn(2+)</name>
        <dbReference type="ChEBI" id="CHEBI:29105"/>
        <note>catalytic</note>
    </ligand>
</feature>
<dbReference type="InterPro" id="IPR050928">
    <property type="entry name" value="ATP-dep_Zn_Metalloprotease"/>
</dbReference>
<evidence type="ECO:0000256" key="9">
    <source>
        <dbReference type="ARBA" id="ARBA00022833"/>
    </source>
</evidence>
<dbReference type="InterPro" id="IPR005936">
    <property type="entry name" value="FtsH"/>
</dbReference>
<dbReference type="SUPFAM" id="SSF140990">
    <property type="entry name" value="FtsH protease domain-like"/>
    <property type="match status" value="1"/>
</dbReference>
<dbReference type="PANTHER" id="PTHR43655:SF2">
    <property type="entry name" value="AFG3 LIKE MATRIX AAA PEPTIDASE SUBUNIT 2, ISOFORM A"/>
    <property type="match status" value="1"/>
</dbReference>
<dbReference type="FunFam" id="3.40.50.300:FF:000001">
    <property type="entry name" value="ATP-dependent zinc metalloprotease FtsH"/>
    <property type="match status" value="1"/>
</dbReference>
<feature type="binding site" evidence="14">
    <location>
        <position position="460"/>
    </location>
    <ligand>
        <name>Zn(2+)</name>
        <dbReference type="ChEBI" id="CHEBI:29105"/>
        <note>catalytic</note>
    </ligand>
</feature>
<dbReference type="NCBIfam" id="TIGR01241">
    <property type="entry name" value="FtsH_fam"/>
    <property type="match status" value="1"/>
</dbReference>
<dbReference type="SUPFAM" id="SSF52540">
    <property type="entry name" value="P-loop containing nucleoside triphosphate hydrolases"/>
    <property type="match status" value="1"/>
</dbReference>
<organism evidence="17 18">
    <name type="scientific">Flavobacterium faecale</name>
    <dbReference type="NCBI Taxonomy" id="1355330"/>
    <lineage>
        <taxon>Bacteria</taxon>
        <taxon>Pseudomonadati</taxon>
        <taxon>Bacteroidota</taxon>
        <taxon>Flavobacteriia</taxon>
        <taxon>Flavobacteriales</taxon>
        <taxon>Flavobacteriaceae</taxon>
        <taxon>Flavobacterium</taxon>
    </lineage>
</organism>
<dbReference type="Proteomes" id="UP000244527">
    <property type="component" value="Chromosome"/>
</dbReference>
<feature type="domain" description="AAA+ ATPase" evidence="16">
    <location>
        <begin position="225"/>
        <end position="365"/>
    </location>
</feature>
<dbReference type="GO" id="GO:0030163">
    <property type="term" value="P:protein catabolic process"/>
    <property type="evidence" value="ECO:0007669"/>
    <property type="project" value="UniProtKB-UniRule"/>
</dbReference>
<dbReference type="GO" id="GO:0004176">
    <property type="term" value="F:ATP-dependent peptidase activity"/>
    <property type="evidence" value="ECO:0007669"/>
    <property type="project" value="InterPro"/>
</dbReference>
<comment type="similarity">
    <text evidence="15">Belongs to the AAA ATPase family.</text>
</comment>
<comment type="function">
    <text evidence="14">Acts as a processive, ATP-dependent zinc metallopeptidase for both cytoplasmic and membrane proteins. Plays a role in the quality control of integral membrane proteins.</text>
</comment>
<keyword evidence="8 14" id="KW-0378">Hydrolase</keyword>
<dbReference type="KEGG" id="ffa:FFWV33_18375"/>
<comment type="similarity">
    <text evidence="14">In the central section; belongs to the AAA ATPase family.</text>
</comment>
<evidence type="ECO:0000256" key="15">
    <source>
        <dbReference type="RuleBase" id="RU003651"/>
    </source>
</evidence>
<keyword evidence="7 14" id="KW-0547">Nucleotide-binding</keyword>
<dbReference type="RefSeq" id="WP_108742252.1">
    <property type="nucleotide sequence ID" value="NZ_CP020918.1"/>
</dbReference>
<dbReference type="GO" id="GO:0005886">
    <property type="term" value="C:plasma membrane"/>
    <property type="evidence" value="ECO:0007669"/>
    <property type="project" value="UniProtKB-SubCell"/>
</dbReference>
<dbReference type="AlphaFoldDB" id="A0A2S1LHU0"/>
<feature type="active site" evidence="14">
    <location>
        <position position="457"/>
    </location>
</feature>
<gene>
    <name evidence="14" type="primary">ftsH</name>
    <name evidence="17" type="ORF">FFWV33_18375</name>
</gene>
<evidence type="ECO:0000256" key="2">
    <source>
        <dbReference type="ARBA" id="ARBA00010044"/>
    </source>
</evidence>
<name>A0A2S1LHU0_9FLAO</name>
<dbReference type="InterPro" id="IPR027417">
    <property type="entry name" value="P-loop_NTPase"/>
</dbReference>
<proteinExistence type="inferred from homology"/>
<comment type="subcellular location">
    <subcellularLocation>
        <location evidence="14">Cell membrane</location>
        <topology evidence="14">Multi-pass membrane protein</topology>
        <orientation evidence="14">Cytoplasmic side</orientation>
    </subcellularLocation>
    <subcellularLocation>
        <location evidence="1">Membrane</location>
        <topology evidence="1">Multi-pass membrane protein</topology>
    </subcellularLocation>
</comment>
<evidence type="ECO:0000256" key="8">
    <source>
        <dbReference type="ARBA" id="ARBA00022801"/>
    </source>
</evidence>
<evidence type="ECO:0000256" key="5">
    <source>
        <dbReference type="ARBA" id="ARBA00022692"/>
    </source>
</evidence>
<evidence type="ECO:0000256" key="13">
    <source>
        <dbReference type="ARBA" id="ARBA00023136"/>
    </source>
</evidence>
<keyword evidence="4 14" id="KW-0645">Protease</keyword>
<feature type="transmembrane region" description="Helical" evidence="14">
    <location>
        <begin position="12"/>
        <end position="33"/>
    </location>
</feature>
<keyword evidence="6 14" id="KW-0479">Metal-binding</keyword>
<dbReference type="GO" id="GO:0008270">
    <property type="term" value="F:zinc ion binding"/>
    <property type="evidence" value="ECO:0007669"/>
    <property type="project" value="UniProtKB-UniRule"/>
</dbReference>
<dbReference type="InterPro" id="IPR003960">
    <property type="entry name" value="ATPase_AAA_CS"/>
</dbReference>
<evidence type="ECO:0000256" key="4">
    <source>
        <dbReference type="ARBA" id="ARBA00022670"/>
    </source>
</evidence>
<dbReference type="InterPro" id="IPR000642">
    <property type="entry name" value="Peptidase_M41"/>
</dbReference>
<evidence type="ECO:0000256" key="6">
    <source>
        <dbReference type="ARBA" id="ARBA00022723"/>
    </source>
</evidence>
<dbReference type="InterPro" id="IPR003959">
    <property type="entry name" value="ATPase_AAA_core"/>
</dbReference>
<dbReference type="PANTHER" id="PTHR43655">
    <property type="entry name" value="ATP-DEPENDENT PROTEASE"/>
    <property type="match status" value="1"/>
</dbReference>
<evidence type="ECO:0000313" key="17">
    <source>
        <dbReference type="EMBL" id="AWG23355.1"/>
    </source>
</evidence>
<keyword evidence="10 14" id="KW-0067">ATP-binding</keyword>
<comment type="similarity">
    <text evidence="2 14">In the C-terminal section; belongs to the peptidase M41 family.</text>
</comment>
<comment type="cofactor">
    <cofactor evidence="14">
        <name>Zn(2+)</name>
        <dbReference type="ChEBI" id="CHEBI:29105"/>
    </cofactor>
    <text evidence="14">Binds 1 zinc ion per subunit.</text>
</comment>
<evidence type="ECO:0000256" key="10">
    <source>
        <dbReference type="ARBA" id="ARBA00022840"/>
    </source>
</evidence>
<dbReference type="FunFam" id="1.10.8.60:FF:000019">
    <property type="entry name" value="AFG3-like AAA ATPase 2"/>
    <property type="match status" value="1"/>
</dbReference>
<protein>
    <recommendedName>
        <fullName evidence="14">ATP-dependent zinc metalloprotease FtsH</fullName>
        <ecNumber evidence="14">3.4.24.-</ecNumber>
    </recommendedName>
</protein>
<evidence type="ECO:0000256" key="3">
    <source>
        <dbReference type="ARBA" id="ARBA00010550"/>
    </source>
</evidence>
<dbReference type="PROSITE" id="PS00674">
    <property type="entry name" value="AAA"/>
    <property type="match status" value="1"/>
</dbReference>
<evidence type="ECO:0000256" key="7">
    <source>
        <dbReference type="ARBA" id="ARBA00022741"/>
    </source>
</evidence>
<dbReference type="CDD" id="cd19501">
    <property type="entry name" value="RecA-like_FtsH"/>
    <property type="match status" value="1"/>
</dbReference>
<evidence type="ECO:0000256" key="11">
    <source>
        <dbReference type="ARBA" id="ARBA00022989"/>
    </source>
</evidence>
<accession>A0A2S1LHU0</accession>
<keyword evidence="9 14" id="KW-0862">Zinc</keyword>
<reference evidence="17 18" key="1">
    <citation type="submission" date="2017-04" db="EMBL/GenBank/DDBJ databases">
        <title>Compelte genome sequence of WV33.</title>
        <authorList>
            <person name="Lee P.C."/>
        </authorList>
    </citation>
    <scope>NUCLEOTIDE SEQUENCE [LARGE SCALE GENOMIC DNA]</scope>
    <source>
        <strain evidence="17 18">WV33</strain>
    </source>
</reference>
<comment type="subunit">
    <text evidence="14">Homohexamer.</text>
</comment>
<evidence type="ECO:0000256" key="1">
    <source>
        <dbReference type="ARBA" id="ARBA00004141"/>
    </source>
</evidence>
<keyword evidence="14" id="KW-1003">Cell membrane</keyword>
<dbReference type="Pfam" id="PF17862">
    <property type="entry name" value="AAA_lid_3"/>
    <property type="match status" value="1"/>
</dbReference>
<keyword evidence="13 14" id="KW-0472">Membrane</keyword>
<dbReference type="GO" id="GO:0004222">
    <property type="term" value="F:metalloendopeptidase activity"/>
    <property type="evidence" value="ECO:0007669"/>
    <property type="project" value="InterPro"/>
</dbReference>
<keyword evidence="18" id="KW-1185">Reference proteome</keyword>
<dbReference type="Gene3D" id="3.40.1690.20">
    <property type="match status" value="1"/>
</dbReference>
<dbReference type="Gene3D" id="3.40.50.300">
    <property type="entry name" value="P-loop containing nucleotide triphosphate hydrolases"/>
    <property type="match status" value="1"/>
</dbReference>
<keyword evidence="5 14" id="KW-0812">Transmembrane</keyword>
<comment type="similarity">
    <text evidence="3">In the N-terminal section; belongs to the AAA ATPase family.</text>
</comment>
<feature type="binding site" evidence="14">
    <location>
        <position position="531"/>
    </location>
    <ligand>
        <name>Zn(2+)</name>
        <dbReference type="ChEBI" id="CHEBI:29105"/>
        <note>catalytic</note>
    </ligand>
</feature>
<dbReference type="GO" id="GO:0006508">
    <property type="term" value="P:proteolysis"/>
    <property type="evidence" value="ECO:0007669"/>
    <property type="project" value="UniProtKB-KW"/>
</dbReference>
<feature type="transmembrane region" description="Helical" evidence="14">
    <location>
        <begin position="139"/>
        <end position="156"/>
    </location>
</feature>
<dbReference type="Pfam" id="PF01434">
    <property type="entry name" value="Peptidase_M41"/>
    <property type="match status" value="1"/>
</dbReference>
<dbReference type="FunFam" id="1.20.58.760:FF:000003">
    <property type="entry name" value="AFG3-like AAA ATPase 2"/>
    <property type="match status" value="1"/>
</dbReference>
<evidence type="ECO:0000256" key="14">
    <source>
        <dbReference type="HAMAP-Rule" id="MF_01458"/>
    </source>
</evidence>